<gene>
    <name evidence="3" type="ORF">FSB_LOCUS37744</name>
</gene>
<feature type="domain" description="U1-type" evidence="2">
    <location>
        <begin position="351"/>
        <end position="385"/>
    </location>
</feature>
<dbReference type="InterPro" id="IPR003604">
    <property type="entry name" value="Matrin/U1-like-C_Znf_C2H2"/>
</dbReference>
<evidence type="ECO:0000313" key="3">
    <source>
        <dbReference type="EMBL" id="SPD09862.1"/>
    </source>
</evidence>
<dbReference type="GO" id="GO:0008270">
    <property type="term" value="F:zinc ion binding"/>
    <property type="evidence" value="ECO:0007669"/>
    <property type="project" value="InterPro"/>
</dbReference>
<dbReference type="PANTHER" id="PTHR47487">
    <property type="entry name" value="OS06G0651300 PROTEIN-RELATED"/>
    <property type="match status" value="1"/>
</dbReference>
<dbReference type="SUPFAM" id="SSF57667">
    <property type="entry name" value="beta-beta-alpha zinc fingers"/>
    <property type="match status" value="2"/>
</dbReference>
<dbReference type="SMART" id="SM00451">
    <property type="entry name" value="ZnF_U1"/>
    <property type="match status" value="2"/>
</dbReference>
<evidence type="ECO:0000259" key="2">
    <source>
        <dbReference type="SMART" id="SM00451"/>
    </source>
</evidence>
<feature type="compositionally biased region" description="Low complexity" evidence="1">
    <location>
        <begin position="25"/>
        <end position="34"/>
    </location>
</feature>
<accession>A0A2N9HCI3</accession>
<dbReference type="Pfam" id="PF12874">
    <property type="entry name" value="zf-met"/>
    <property type="match status" value="2"/>
</dbReference>
<organism evidence="3">
    <name type="scientific">Fagus sylvatica</name>
    <name type="common">Beechnut</name>
    <dbReference type="NCBI Taxonomy" id="28930"/>
    <lineage>
        <taxon>Eukaryota</taxon>
        <taxon>Viridiplantae</taxon>
        <taxon>Streptophyta</taxon>
        <taxon>Embryophyta</taxon>
        <taxon>Tracheophyta</taxon>
        <taxon>Spermatophyta</taxon>
        <taxon>Magnoliopsida</taxon>
        <taxon>eudicotyledons</taxon>
        <taxon>Gunneridae</taxon>
        <taxon>Pentapetalae</taxon>
        <taxon>rosids</taxon>
        <taxon>fabids</taxon>
        <taxon>Fagales</taxon>
        <taxon>Fagaceae</taxon>
        <taxon>Fagus</taxon>
    </lineage>
</organism>
<reference evidence="3" key="1">
    <citation type="submission" date="2018-02" db="EMBL/GenBank/DDBJ databases">
        <authorList>
            <person name="Cohen D.B."/>
            <person name="Kent A.D."/>
        </authorList>
    </citation>
    <scope>NUCLEOTIDE SEQUENCE</scope>
</reference>
<dbReference type="PANTHER" id="PTHR47487:SF8">
    <property type="entry name" value="OS08G0270900 PROTEIN"/>
    <property type="match status" value="1"/>
</dbReference>
<feature type="region of interest" description="Disordered" evidence="1">
    <location>
        <begin position="8"/>
        <end position="35"/>
    </location>
</feature>
<dbReference type="GO" id="GO:0003676">
    <property type="term" value="F:nucleic acid binding"/>
    <property type="evidence" value="ECO:0007669"/>
    <property type="project" value="InterPro"/>
</dbReference>
<feature type="region of interest" description="Disordered" evidence="1">
    <location>
        <begin position="304"/>
        <end position="324"/>
    </location>
</feature>
<dbReference type="Gene3D" id="3.30.160.60">
    <property type="entry name" value="Classic Zinc Finger"/>
    <property type="match status" value="2"/>
</dbReference>
<name>A0A2N9HCI3_FAGSY</name>
<sequence length="409" mass="45773">MEFRYRAIDDRGSSATHVPPPPPSSSSSTTHPLPYASNALTQTLDSTSNPLSLTLNNELALAQRRLLLKAEMRREIMLEEMSMMSHHLINTPQHGFSVHPYMFPFLMMQQQQRHLCSAQSMELLSYMAAIQRTSPSLSPTQPIMQPLSNDGKETLILPLPRPSQPMKPKDGKETIFLPLTRPRPLPLVDDTVMQKKSVNFNVAEKRKAETLLVEKKRKAEISVVADGINVSNEAPSDISGKKRIMEWSCNLCQVKTTSQQGLEDHLNGKKHKAKKAFLNASKTLKEEEESNDDEEEQHKAKAAFLISSKTLEQEESDDGEEKKGKAALLNGCTTPEESNNDETPVDESQKHHKFWCQMCRVGTTSEAVMTGHRNGKKHMNLLRKKGGSIIAISTRPEDVQEVETIAAKT</sequence>
<dbReference type="InterPro" id="IPR013087">
    <property type="entry name" value="Znf_C2H2_type"/>
</dbReference>
<protein>
    <recommendedName>
        <fullName evidence="2">U1-type domain-containing protein</fullName>
    </recommendedName>
</protein>
<dbReference type="AlphaFoldDB" id="A0A2N9HCI3"/>
<evidence type="ECO:0000256" key="1">
    <source>
        <dbReference type="SAM" id="MobiDB-lite"/>
    </source>
</evidence>
<dbReference type="InterPro" id="IPR036236">
    <property type="entry name" value="Znf_C2H2_sf"/>
</dbReference>
<proteinExistence type="predicted"/>
<feature type="domain" description="U1-type" evidence="2">
    <location>
        <begin position="244"/>
        <end position="278"/>
    </location>
</feature>
<dbReference type="EMBL" id="OIVN01003257">
    <property type="protein sequence ID" value="SPD09862.1"/>
    <property type="molecule type" value="Genomic_DNA"/>
</dbReference>